<evidence type="ECO:0000313" key="1">
    <source>
        <dbReference type="EMBL" id="MFC5714412.1"/>
    </source>
</evidence>
<comment type="caution">
    <text evidence="1">The sequence shown here is derived from an EMBL/GenBank/DDBJ whole genome shotgun (WGS) entry which is preliminary data.</text>
</comment>
<keyword evidence="2" id="KW-1185">Reference proteome</keyword>
<gene>
    <name evidence="1" type="ORF">ACFPU1_16825</name>
</gene>
<dbReference type="EMBL" id="JBHSOZ010000016">
    <property type="protein sequence ID" value="MFC5714412.1"/>
    <property type="molecule type" value="Genomic_DNA"/>
</dbReference>
<dbReference type="Proteomes" id="UP001596142">
    <property type="component" value="Unassembled WGS sequence"/>
</dbReference>
<sequence length="89" mass="10374">MNTHNISILVTFKKIPHHTKGLAYVEEEIQFGLEDPHKTTMRYGPMLSVGVEQFMKDREDIIQQYTLAAEGYINNVVQKSRKHETRQIT</sequence>
<accession>A0ABW0YUK8</accession>
<organism evidence="1 2">
    <name type="scientific">Thalassorhabdus alkalitolerans</name>
    <dbReference type="NCBI Taxonomy" id="2282697"/>
    <lineage>
        <taxon>Bacteria</taxon>
        <taxon>Bacillati</taxon>
        <taxon>Bacillota</taxon>
        <taxon>Bacilli</taxon>
        <taxon>Bacillales</taxon>
        <taxon>Bacillaceae</taxon>
        <taxon>Thalassorhabdus</taxon>
    </lineage>
</organism>
<proteinExistence type="predicted"/>
<evidence type="ECO:0000313" key="2">
    <source>
        <dbReference type="Proteomes" id="UP001596142"/>
    </source>
</evidence>
<reference evidence="2" key="1">
    <citation type="journal article" date="2019" name="Int. J. Syst. Evol. Microbiol.">
        <title>The Global Catalogue of Microorganisms (GCM) 10K type strain sequencing project: providing services to taxonomists for standard genome sequencing and annotation.</title>
        <authorList>
            <consortium name="The Broad Institute Genomics Platform"/>
            <consortium name="The Broad Institute Genome Sequencing Center for Infectious Disease"/>
            <person name="Wu L."/>
            <person name="Ma J."/>
        </authorList>
    </citation>
    <scope>NUCLEOTIDE SEQUENCE [LARGE SCALE GENOMIC DNA]</scope>
    <source>
        <strain evidence="2">CECT 7184</strain>
    </source>
</reference>
<dbReference type="RefSeq" id="WP_385943111.1">
    <property type="nucleotide sequence ID" value="NZ_JBHSOZ010000016.1"/>
</dbReference>
<protein>
    <submittedName>
        <fullName evidence="1">Uncharacterized protein</fullName>
    </submittedName>
</protein>
<name>A0ABW0YUK8_9BACI</name>